<evidence type="ECO:0000256" key="3">
    <source>
        <dbReference type="ARBA" id="ARBA00022448"/>
    </source>
</evidence>
<evidence type="ECO:0000256" key="4">
    <source>
        <dbReference type="ARBA" id="ARBA00022729"/>
    </source>
</evidence>
<dbReference type="RefSeq" id="WP_378100287.1">
    <property type="nucleotide sequence ID" value="NZ_JBHSEP010000019.1"/>
</dbReference>
<dbReference type="Proteomes" id="UP001596028">
    <property type="component" value="Unassembled WGS sequence"/>
</dbReference>
<dbReference type="PROSITE" id="PS01124">
    <property type="entry name" value="HTH_ARAC_FAMILY_2"/>
    <property type="match status" value="1"/>
</dbReference>
<sequence>MQRSSVPVLHDICIPSTGMMTESFTYRRSTYSVLIVHVQAATLEIDSSTHTISGFCCISLPPNTTLRLSQSAENQSSSTEQLRVYACEYEWIGGERLEGHLSTSCLVNLRDSSLLYQMLELHDAFSSQLYNGISRRLSTQAKFLTLLSNAWWTLEQPYAIKLTKSLDGIDVVIAHLNKHYNRKIRREEVVSMSGLSLRRFTQVFKERTGFTLTEYLDRLRIDKVKTFLLQSKKPLRELARQVGYNDEYYLSRKFKKDTGMPPTVYLQKPKSVASLEHAYTVDLLSLGVLPKAAITDTWLNDRFKLPLHTGVFQPLYWQTQHQERLRILQEVKPDLILHPLMDSEEQHALEPYRHIAPVIQIPWRDMKWQQQFEIIAELLGMEQTARNWINNFNDRVGRVRESLYRTWGQQMTAAIINIRSDRTLIYAYGYMGADLLYDNLQLTPPKSVLAMRSNRLEHPEFSEHQLSSYDADHYFLSVENNHAARLRAEATLKHPEWLARTAVQRQCVYEVDMTKWYGYGPAAIDAQLDDVIRLLLPNYPNDYGSI</sequence>
<comment type="caution">
    <text evidence="10">The sequence shown here is derived from an EMBL/GenBank/DDBJ whole genome shotgun (WGS) entry which is preliminary data.</text>
</comment>
<protein>
    <submittedName>
        <fullName evidence="10">AraC family transcriptional regulator</fullName>
    </submittedName>
</protein>
<dbReference type="InterPro" id="IPR051313">
    <property type="entry name" value="Bact_iron-sidero_bind"/>
</dbReference>
<dbReference type="InterPro" id="IPR018060">
    <property type="entry name" value="HTH_AraC"/>
</dbReference>
<dbReference type="EMBL" id="JBHSEP010000019">
    <property type="protein sequence ID" value="MFC4600839.1"/>
    <property type="molecule type" value="Genomic_DNA"/>
</dbReference>
<evidence type="ECO:0000256" key="6">
    <source>
        <dbReference type="ARBA" id="ARBA00023125"/>
    </source>
</evidence>
<evidence type="ECO:0000256" key="5">
    <source>
        <dbReference type="ARBA" id="ARBA00023015"/>
    </source>
</evidence>
<dbReference type="PANTHER" id="PTHR30532">
    <property type="entry name" value="IRON III DICITRATE-BINDING PERIPLASMIC PROTEIN"/>
    <property type="match status" value="1"/>
</dbReference>
<dbReference type="Pfam" id="PF01497">
    <property type="entry name" value="Peripla_BP_2"/>
    <property type="match status" value="1"/>
</dbReference>
<dbReference type="InterPro" id="IPR009057">
    <property type="entry name" value="Homeodomain-like_sf"/>
</dbReference>
<dbReference type="Pfam" id="PF12833">
    <property type="entry name" value="HTH_18"/>
    <property type="match status" value="1"/>
</dbReference>
<dbReference type="InterPro" id="IPR018062">
    <property type="entry name" value="HTH_AraC-typ_CS"/>
</dbReference>
<comment type="similarity">
    <text evidence="2">Belongs to the bacterial solute-binding protein 8 family.</text>
</comment>
<dbReference type="Gene3D" id="1.10.10.60">
    <property type="entry name" value="Homeodomain-like"/>
    <property type="match status" value="2"/>
</dbReference>
<keyword evidence="6" id="KW-0238">DNA-binding</keyword>
<evidence type="ECO:0000313" key="11">
    <source>
        <dbReference type="Proteomes" id="UP001596028"/>
    </source>
</evidence>
<keyword evidence="11" id="KW-1185">Reference proteome</keyword>
<accession>A0ABV9FKV5</accession>
<name>A0ABV9FKV5_9BACL</name>
<dbReference type="PROSITE" id="PS50983">
    <property type="entry name" value="FE_B12_PBP"/>
    <property type="match status" value="1"/>
</dbReference>
<dbReference type="InterPro" id="IPR002491">
    <property type="entry name" value="ABC_transptr_periplasmic_BD"/>
</dbReference>
<proteinExistence type="inferred from homology"/>
<reference evidence="11" key="1">
    <citation type="journal article" date="2019" name="Int. J. Syst. Evol. Microbiol.">
        <title>The Global Catalogue of Microorganisms (GCM) 10K type strain sequencing project: providing services to taxonomists for standard genome sequencing and annotation.</title>
        <authorList>
            <consortium name="The Broad Institute Genomics Platform"/>
            <consortium name="The Broad Institute Genome Sequencing Center for Infectious Disease"/>
            <person name="Wu L."/>
            <person name="Ma J."/>
        </authorList>
    </citation>
    <scope>NUCLEOTIDE SEQUENCE [LARGE SCALE GENOMIC DNA]</scope>
    <source>
        <strain evidence="11">CCUG 49571</strain>
    </source>
</reference>
<feature type="domain" description="Fe/B12 periplasmic-binding" evidence="9">
    <location>
        <begin position="271"/>
        <end position="539"/>
    </location>
</feature>
<dbReference type="PANTHER" id="PTHR30532:SF26">
    <property type="entry name" value="IRON(3+)-HYDROXAMATE-BINDING PROTEIN FHUD"/>
    <property type="match status" value="1"/>
</dbReference>
<feature type="domain" description="HTH araC/xylS-type" evidence="8">
    <location>
        <begin position="170"/>
        <end position="268"/>
    </location>
</feature>
<keyword evidence="7" id="KW-0804">Transcription</keyword>
<gene>
    <name evidence="10" type="ORF">ACFO3S_21525</name>
</gene>
<evidence type="ECO:0000256" key="1">
    <source>
        <dbReference type="ARBA" id="ARBA00004196"/>
    </source>
</evidence>
<evidence type="ECO:0000256" key="7">
    <source>
        <dbReference type="ARBA" id="ARBA00023163"/>
    </source>
</evidence>
<keyword evidence="4" id="KW-0732">Signal</keyword>
<dbReference type="PROSITE" id="PS00041">
    <property type="entry name" value="HTH_ARAC_FAMILY_1"/>
    <property type="match status" value="1"/>
</dbReference>
<evidence type="ECO:0000256" key="2">
    <source>
        <dbReference type="ARBA" id="ARBA00008814"/>
    </source>
</evidence>
<evidence type="ECO:0000259" key="8">
    <source>
        <dbReference type="PROSITE" id="PS01124"/>
    </source>
</evidence>
<evidence type="ECO:0000313" key="10">
    <source>
        <dbReference type="EMBL" id="MFC4600839.1"/>
    </source>
</evidence>
<dbReference type="Gene3D" id="3.40.50.1980">
    <property type="entry name" value="Nitrogenase molybdenum iron protein domain"/>
    <property type="match status" value="2"/>
</dbReference>
<dbReference type="SUPFAM" id="SSF53807">
    <property type="entry name" value="Helical backbone' metal receptor"/>
    <property type="match status" value="1"/>
</dbReference>
<comment type="subcellular location">
    <subcellularLocation>
        <location evidence="1">Cell envelope</location>
    </subcellularLocation>
</comment>
<organism evidence="10 11">
    <name type="scientific">Cohnella hongkongensis</name>
    <dbReference type="NCBI Taxonomy" id="178337"/>
    <lineage>
        <taxon>Bacteria</taxon>
        <taxon>Bacillati</taxon>
        <taxon>Bacillota</taxon>
        <taxon>Bacilli</taxon>
        <taxon>Bacillales</taxon>
        <taxon>Paenibacillaceae</taxon>
        <taxon>Cohnella</taxon>
    </lineage>
</organism>
<evidence type="ECO:0000259" key="9">
    <source>
        <dbReference type="PROSITE" id="PS50983"/>
    </source>
</evidence>
<dbReference type="SMART" id="SM00342">
    <property type="entry name" value="HTH_ARAC"/>
    <property type="match status" value="1"/>
</dbReference>
<dbReference type="SUPFAM" id="SSF46689">
    <property type="entry name" value="Homeodomain-like"/>
    <property type="match status" value="2"/>
</dbReference>
<keyword evidence="3" id="KW-0813">Transport</keyword>
<keyword evidence="5" id="KW-0805">Transcription regulation</keyword>